<dbReference type="Proteomes" id="UP000295444">
    <property type="component" value="Unassembled WGS sequence"/>
</dbReference>
<comment type="subcellular location">
    <subcellularLocation>
        <location evidence="8">Cytoplasm</location>
    </subcellularLocation>
</comment>
<evidence type="ECO:0000256" key="2">
    <source>
        <dbReference type="ARBA" id="ARBA00022679"/>
    </source>
</evidence>
<keyword evidence="11" id="KW-1185">Reference proteome</keyword>
<dbReference type="EC" id="2.7.4.25" evidence="8"/>
<dbReference type="InterPro" id="IPR027417">
    <property type="entry name" value="P-loop_NTPase"/>
</dbReference>
<dbReference type="PANTHER" id="PTHR21299:SF2">
    <property type="entry name" value="CYTIDYLATE KINASE"/>
    <property type="match status" value="1"/>
</dbReference>
<keyword evidence="8" id="KW-0963">Cytoplasm</keyword>
<dbReference type="GO" id="GO:0005524">
    <property type="term" value="F:ATP binding"/>
    <property type="evidence" value="ECO:0007669"/>
    <property type="project" value="UniProtKB-UniRule"/>
</dbReference>
<dbReference type="GO" id="GO:0036431">
    <property type="term" value="F:dCMP kinase activity"/>
    <property type="evidence" value="ECO:0007669"/>
    <property type="project" value="InterPro"/>
</dbReference>
<dbReference type="GO" id="GO:0015949">
    <property type="term" value="P:nucleobase-containing small molecule interconversion"/>
    <property type="evidence" value="ECO:0007669"/>
    <property type="project" value="TreeGrafter"/>
</dbReference>
<dbReference type="InterPro" id="IPR003136">
    <property type="entry name" value="Cytidylate_kin"/>
</dbReference>
<reference evidence="10 11" key="1">
    <citation type="submission" date="2019-03" db="EMBL/GenBank/DDBJ databases">
        <title>Genomic Encyclopedia of Type Strains, Phase IV (KMG-IV): sequencing the most valuable type-strain genomes for metagenomic binning, comparative biology and taxonomic classification.</title>
        <authorList>
            <person name="Goeker M."/>
        </authorList>
    </citation>
    <scope>NUCLEOTIDE SEQUENCE [LARGE SCALE GENOMIC DNA]</scope>
    <source>
        <strain evidence="10 11">DSM 45361</strain>
    </source>
</reference>
<dbReference type="Pfam" id="PF02224">
    <property type="entry name" value="Cytidylate_kin"/>
    <property type="match status" value="1"/>
</dbReference>
<dbReference type="NCBIfam" id="TIGR00017">
    <property type="entry name" value="cmk"/>
    <property type="match status" value="1"/>
</dbReference>
<evidence type="ECO:0000259" key="9">
    <source>
        <dbReference type="Pfam" id="PF02224"/>
    </source>
</evidence>
<comment type="catalytic activity">
    <reaction evidence="6 8">
        <text>dCMP + ATP = dCDP + ADP</text>
        <dbReference type="Rhea" id="RHEA:25094"/>
        <dbReference type="ChEBI" id="CHEBI:30616"/>
        <dbReference type="ChEBI" id="CHEBI:57566"/>
        <dbReference type="ChEBI" id="CHEBI:58593"/>
        <dbReference type="ChEBI" id="CHEBI:456216"/>
        <dbReference type="EC" id="2.7.4.25"/>
    </reaction>
</comment>
<evidence type="ECO:0000256" key="7">
    <source>
        <dbReference type="ARBA" id="ARBA00048478"/>
    </source>
</evidence>
<dbReference type="AlphaFoldDB" id="A0A4R6RU90"/>
<keyword evidence="2 8" id="KW-0808">Transferase</keyword>
<comment type="similarity">
    <text evidence="1 8">Belongs to the cytidylate kinase family. Type 1 subfamily.</text>
</comment>
<accession>A0A4R6RU90</accession>
<keyword evidence="4 8" id="KW-0418">Kinase</keyword>
<evidence type="ECO:0000256" key="8">
    <source>
        <dbReference type="HAMAP-Rule" id="MF_00238"/>
    </source>
</evidence>
<proteinExistence type="inferred from homology"/>
<dbReference type="InterPro" id="IPR011994">
    <property type="entry name" value="Cytidylate_kinase_dom"/>
</dbReference>
<dbReference type="GO" id="GO:0005829">
    <property type="term" value="C:cytosol"/>
    <property type="evidence" value="ECO:0007669"/>
    <property type="project" value="TreeGrafter"/>
</dbReference>
<keyword evidence="5 8" id="KW-0067">ATP-binding</keyword>
<comment type="caution">
    <text evidence="10">The sequence shown here is derived from an EMBL/GenBank/DDBJ whole genome shotgun (WGS) entry which is preliminary data.</text>
</comment>
<evidence type="ECO:0000256" key="3">
    <source>
        <dbReference type="ARBA" id="ARBA00022741"/>
    </source>
</evidence>
<protein>
    <recommendedName>
        <fullName evidence="8">Cytidylate kinase</fullName>
        <shortName evidence="8">CK</shortName>
        <ecNumber evidence="8">2.7.4.25</ecNumber>
    </recommendedName>
    <alternativeName>
        <fullName evidence="8">Cytidine monophosphate kinase</fullName>
        <shortName evidence="8">CMP kinase</shortName>
    </alternativeName>
</protein>
<evidence type="ECO:0000256" key="4">
    <source>
        <dbReference type="ARBA" id="ARBA00022777"/>
    </source>
</evidence>
<evidence type="ECO:0000256" key="1">
    <source>
        <dbReference type="ARBA" id="ARBA00009427"/>
    </source>
</evidence>
<gene>
    <name evidence="8" type="primary">cmk</name>
    <name evidence="10" type="ORF">EV186_11041</name>
</gene>
<evidence type="ECO:0000256" key="6">
    <source>
        <dbReference type="ARBA" id="ARBA00047615"/>
    </source>
</evidence>
<dbReference type="SUPFAM" id="SSF52540">
    <property type="entry name" value="P-loop containing nucleoside triphosphate hydrolases"/>
    <property type="match status" value="1"/>
</dbReference>
<evidence type="ECO:0000313" key="10">
    <source>
        <dbReference type="EMBL" id="TDP90501.1"/>
    </source>
</evidence>
<dbReference type="GO" id="GO:0006220">
    <property type="term" value="P:pyrimidine nucleotide metabolic process"/>
    <property type="evidence" value="ECO:0007669"/>
    <property type="project" value="UniProtKB-UniRule"/>
</dbReference>
<keyword evidence="3 8" id="KW-0547">Nucleotide-binding</keyword>
<dbReference type="Gene3D" id="3.40.50.300">
    <property type="entry name" value="P-loop containing nucleotide triphosphate hydrolases"/>
    <property type="match status" value="1"/>
</dbReference>
<dbReference type="EMBL" id="SNXZ01000010">
    <property type="protein sequence ID" value="TDP90501.1"/>
    <property type="molecule type" value="Genomic_DNA"/>
</dbReference>
<feature type="binding site" evidence="8">
    <location>
        <begin position="14"/>
        <end position="22"/>
    </location>
    <ligand>
        <name>ATP</name>
        <dbReference type="ChEBI" id="CHEBI:30616"/>
    </ligand>
</feature>
<dbReference type="GO" id="GO:0036430">
    <property type="term" value="F:CMP kinase activity"/>
    <property type="evidence" value="ECO:0007669"/>
    <property type="project" value="RHEA"/>
</dbReference>
<comment type="catalytic activity">
    <reaction evidence="7 8">
        <text>CMP + ATP = CDP + ADP</text>
        <dbReference type="Rhea" id="RHEA:11600"/>
        <dbReference type="ChEBI" id="CHEBI:30616"/>
        <dbReference type="ChEBI" id="CHEBI:58069"/>
        <dbReference type="ChEBI" id="CHEBI:60377"/>
        <dbReference type="ChEBI" id="CHEBI:456216"/>
        <dbReference type="EC" id="2.7.4.25"/>
    </reaction>
</comment>
<evidence type="ECO:0000313" key="11">
    <source>
        <dbReference type="Proteomes" id="UP000295444"/>
    </source>
</evidence>
<evidence type="ECO:0000256" key="5">
    <source>
        <dbReference type="ARBA" id="ARBA00022840"/>
    </source>
</evidence>
<dbReference type="PANTHER" id="PTHR21299">
    <property type="entry name" value="CYTIDYLATE KINASE/PANTOATE-BETA-ALANINE LIGASE"/>
    <property type="match status" value="1"/>
</dbReference>
<dbReference type="CDD" id="cd02020">
    <property type="entry name" value="CMPK"/>
    <property type="match status" value="1"/>
</dbReference>
<sequence>MAPGQLRGVVALDGPSGTGKSTVARRLAGKLGAGYLDTGAMYRAITVAVLRAGVDPSDDDAVAAIAERTDLHIGDSPAAAQVRIGDDDVTVEIRGPEVTLNVSAVSAVPRVRELMVARQRSIITDVVRRLGGIVVEGRDIGTVVAPDAPLKVYLTASADARAGRRTRQDAASGRNATIAETRKDVERRDRLDSTRTTSPLRPAHDAVELDTTALDINGVLNRLVGLLDERGLRGQACEAGGR</sequence>
<name>A0A4R6RU90_LABRH</name>
<dbReference type="HAMAP" id="MF_00238">
    <property type="entry name" value="Cytidyl_kinase_type1"/>
    <property type="match status" value="1"/>
</dbReference>
<organism evidence="10 11">
    <name type="scientific">Labedaea rhizosphaerae</name>
    <dbReference type="NCBI Taxonomy" id="598644"/>
    <lineage>
        <taxon>Bacteria</taxon>
        <taxon>Bacillati</taxon>
        <taxon>Actinomycetota</taxon>
        <taxon>Actinomycetes</taxon>
        <taxon>Pseudonocardiales</taxon>
        <taxon>Pseudonocardiaceae</taxon>
        <taxon>Labedaea</taxon>
    </lineage>
</organism>
<feature type="domain" description="Cytidylate kinase" evidence="9">
    <location>
        <begin position="10"/>
        <end position="226"/>
    </location>
</feature>